<evidence type="ECO:0000313" key="3">
    <source>
        <dbReference type="EnsemblProtists" id="EKX52573"/>
    </source>
</evidence>
<evidence type="ECO:0000256" key="1">
    <source>
        <dbReference type="SAM" id="MobiDB-lite"/>
    </source>
</evidence>
<dbReference type="KEGG" id="gtt:GUITHDRAFT_101740"/>
<protein>
    <submittedName>
        <fullName evidence="2 3">Uncharacterized protein</fullName>
    </submittedName>
</protein>
<name>L1JWT6_GUITC</name>
<gene>
    <name evidence="2" type="ORF">GUITHDRAFT_101740</name>
</gene>
<reference evidence="2 4" key="1">
    <citation type="journal article" date="2012" name="Nature">
        <title>Algal genomes reveal evolutionary mosaicism and the fate of nucleomorphs.</title>
        <authorList>
            <consortium name="DOE Joint Genome Institute"/>
            <person name="Curtis B.A."/>
            <person name="Tanifuji G."/>
            <person name="Burki F."/>
            <person name="Gruber A."/>
            <person name="Irimia M."/>
            <person name="Maruyama S."/>
            <person name="Arias M.C."/>
            <person name="Ball S.G."/>
            <person name="Gile G.H."/>
            <person name="Hirakawa Y."/>
            <person name="Hopkins J.F."/>
            <person name="Kuo A."/>
            <person name="Rensing S.A."/>
            <person name="Schmutz J."/>
            <person name="Symeonidi A."/>
            <person name="Elias M."/>
            <person name="Eveleigh R.J."/>
            <person name="Herman E.K."/>
            <person name="Klute M.J."/>
            <person name="Nakayama T."/>
            <person name="Obornik M."/>
            <person name="Reyes-Prieto A."/>
            <person name="Armbrust E.V."/>
            <person name="Aves S.J."/>
            <person name="Beiko R.G."/>
            <person name="Coutinho P."/>
            <person name="Dacks J.B."/>
            <person name="Durnford D.G."/>
            <person name="Fast N.M."/>
            <person name="Green B.R."/>
            <person name="Grisdale C.J."/>
            <person name="Hempel F."/>
            <person name="Henrissat B."/>
            <person name="Hoppner M.P."/>
            <person name="Ishida K."/>
            <person name="Kim E."/>
            <person name="Koreny L."/>
            <person name="Kroth P.G."/>
            <person name="Liu Y."/>
            <person name="Malik S.B."/>
            <person name="Maier U.G."/>
            <person name="McRose D."/>
            <person name="Mock T."/>
            <person name="Neilson J.A."/>
            <person name="Onodera N.T."/>
            <person name="Poole A.M."/>
            <person name="Pritham E.J."/>
            <person name="Richards T.A."/>
            <person name="Rocap G."/>
            <person name="Roy S.W."/>
            <person name="Sarai C."/>
            <person name="Schaack S."/>
            <person name="Shirato S."/>
            <person name="Slamovits C.H."/>
            <person name="Spencer D.F."/>
            <person name="Suzuki S."/>
            <person name="Worden A.Z."/>
            <person name="Zauner S."/>
            <person name="Barry K."/>
            <person name="Bell C."/>
            <person name="Bharti A.K."/>
            <person name="Crow J.A."/>
            <person name="Grimwood J."/>
            <person name="Kramer R."/>
            <person name="Lindquist E."/>
            <person name="Lucas S."/>
            <person name="Salamov A."/>
            <person name="McFadden G.I."/>
            <person name="Lane C.E."/>
            <person name="Keeling P.J."/>
            <person name="Gray M.W."/>
            <person name="Grigoriev I.V."/>
            <person name="Archibald J.M."/>
        </authorList>
    </citation>
    <scope>NUCLEOTIDE SEQUENCE</scope>
    <source>
        <strain evidence="2 4">CCMP2712</strain>
    </source>
</reference>
<dbReference type="EnsemblProtists" id="EKX52573">
    <property type="protein sequence ID" value="EKX52573"/>
    <property type="gene ID" value="GUITHDRAFT_101740"/>
</dbReference>
<feature type="region of interest" description="Disordered" evidence="1">
    <location>
        <begin position="45"/>
        <end position="64"/>
    </location>
</feature>
<evidence type="ECO:0000313" key="2">
    <source>
        <dbReference type="EMBL" id="EKX52573.1"/>
    </source>
</evidence>
<proteinExistence type="predicted"/>
<accession>L1JWT6</accession>
<feature type="compositionally biased region" description="Basic and acidic residues" evidence="1">
    <location>
        <begin position="45"/>
        <end position="54"/>
    </location>
</feature>
<dbReference type="RefSeq" id="XP_005839553.1">
    <property type="nucleotide sequence ID" value="XM_005839496.1"/>
</dbReference>
<dbReference type="AlphaFoldDB" id="L1JWT6"/>
<dbReference type="GeneID" id="17309346"/>
<organism evidence="2">
    <name type="scientific">Guillardia theta (strain CCMP2712)</name>
    <name type="common">Cryptophyte</name>
    <dbReference type="NCBI Taxonomy" id="905079"/>
    <lineage>
        <taxon>Eukaryota</taxon>
        <taxon>Cryptophyceae</taxon>
        <taxon>Pyrenomonadales</taxon>
        <taxon>Geminigeraceae</taxon>
        <taxon>Guillardia</taxon>
    </lineage>
</organism>
<dbReference type="PaxDb" id="55529-EKX52573"/>
<dbReference type="EMBL" id="JH992972">
    <property type="protein sequence ID" value="EKX52573.1"/>
    <property type="molecule type" value="Genomic_DNA"/>
</dbReference>
<sequence length="172" mass="19409">MSHLAEESCGDMTTKEIKDELDKMGVSYEGCLERSEIVRVYQEAKQKNSRDRPHGGRLCNAPSNSEGNGDMLKFLNCSMDVIGQGMNKLLTSVNQKFDLMDDKLKGLEAKKTEVKEMLYKEPKTALGRLQQLKNTAAIRDFENALDDTLRVAKEQRTNIKEEILQAKGLQLP</sequence>
<dbReference type="Proteomes" id="UP000011087">
    <property type="component" value="Unassembled WGS sequence"/>
</dbReference>
<reference evidence="4" key="2">
    <citation type="submission" date="2012-11" db="EMBL/GenBank/DDBJ databases">
        <authorList>
            <person name="Kuo A."/>
            <person name="Curtis B.A."/>
            <person name="Tanifuji G."/>
            <person name="Burki F."/>
            <person name="Gruber A."/>
            <person name="Irimia M."/>
            <person name="Maruyama S."/>
            <person name="Arias M.C."/>
            <person name="Ball S.G."/>
            <person name="Gile G.H."/>
            <person name="Hirakawa Y."/>
            <person name="Hopkins J.F."/>
            <person name="Rensing S.A."/>
            <person name="Schmutz J."/>
            <person name="Symeonidi A."/>
            <person name="Elias M."/>
            <person name="Eveleigh R.J."/>
            <person name="Herman E.K."/>
            <person name="Klute M.J."/>
            <person name="Nakayama T."/>
            <person name="Obornik M."/>
            <person name="Reyes-Prieto A."/>
            <person name="Armbrust E.V."/>
            <person name="Aves S.J."/>
            <person name="Beiko R.G."/>
            <person name="Coutinho P."/>
            <person name="Dacks J.B."/>
            <person name="Durnford D.G."/>
            <person name="Fast N.M."/>
            <person name="Green B.R."/>
            <person name="Grisdale C."/>
            <person name="Hempe F."/>
            <person name="Henrissat B."/>
            <person name="Hoppner M.P."/>
            <person name="Ishida K.-I."/>
            <person name="Kim E."/>
            <person name="Koreny L."/>
            <person name="Kroth P.G."/>
            <person name="Liu Y."/>
            <person name="Malik S.-B."/>
            <person name="Maier U.G."/>
            <person name="McRose D."/>
            <person name="Mock T."/>
            <person name="Neilson J.A."/>
            <person name="Onodera N.T."/>
            <person name="Poole A.M."/>
            <person name="Pritham E.J."/>
            <person name="Richards T.A."/>
            <person name="Rocap G."/>
            <person name="Roy S.W."/>
            <person name="Sarai C."/>
            <person name="Schaack S."/>
            <person name="Shirato S."/>
            <person name="Slamovits C.H."/>
            <person name="Spencer D.F."/>
            <person name="Suzuki S."/>
            <person name="Worden A.Z."/>
            <person name="Zauner S."/>
            <person name="Barry K."/>
            <person name="Bell C."/>
            <person name="Bharti A.K."/>
            <person name="Crow J.A."/>
            <person name="Grimwood J."/>
            <person name="Kramer R."/>
            <person name="Lindquist E."/>
            <person name="Lucas S."/>
            <person name="Salamov A."/>
            <person name="McFadden G.I."/>
            <person name="Lane C.E."/>
            <person name="Keeling P.J."/>
            <person name="Gray M.W."/>
            <person name="Grigoriev I.V."/>
            <person name="Archibald J.M."/>
        </authorList>
    </citation>
    <scope>NUCLEOTIDE SEQUENCE</scope>
    <source>
        <strain evidence="4">CCMP2712</strain>
    </source>
</reference>
<keyword evidence="4" id="KW-1185">Reference proteome</keyword>
<reference evidence="3" key="3">
    <citation type="submission" date="2016-03" db="UniProtKB">
        <authorList>
            <consortium name="EnsemblProtists"/>
        </authorList>
    </citation>
    <scope>IDENTIFICATION</scope>
</reference>
<evidence type="ECO:0000313" key="4">
    <source>
        <dbReference type="Proteomes" id="UP000011087"/>
    </source>
</evidence>
<dbReference type="HOGENOM" id="CLU_1558201_0_0_1"/>